<comment type="similarity">
    <text evidence="3">Belongs to the ribose 5-phosphate isomerase family.</text>
</comment>
<feature type="compositionally biased region" description="Basic and acidic residues" evidence="10">
    <location>
        <begin position="716"/>
        <end position="730"/>
    </location>
</feature>
<evidence type="ECO:0000256" key="9">
    <source>
        <dbReference type="SAM" id="Coils"/>
    </source>
</evidence>
<dbReference type="InterPro" id="IPR004788">
    <property type="entry name" value="Ribose5P_isomerase_type_A"/>
</dbReference>
<dbReference type="SUPFAM" id="SSF58022">
    <property type="entry name" value="XRCC4, C-terminal oligomerization domain"/>
    <property type="match status" value="1"/>
</dbReference>
<dbReference type="Proteomes" id="UP000006911">
    <property type="component" value="Unassembled WGS sequence"/>
</dbReference>
<evidence type="ECO:0000256" key="8">
    <source>
        <dbReference type="ARBA" id="ARBA00032273"/>
    </source>
</evidence>
<protein>
    <recommendedName>
        <fullName evidence="5">Ribose-5-phosphate isomerase</fullName>
        <ecNumber evidence="4">5.3.1.6</ecNumber>
    </recommendedName>
    <alternativeName>
        <fullName evidence="8">D-ribose-5-phosphate ketol-isomerase</fullName>
    </alternativeName>
    <alternativeName>
        <fullName evidence="7">Phosphoriboisomerase</fullName>
    </alternativeName>
</protein>
<dbReference type="EC" id="5.3.1.6" evidence="4"/>
<dbReference type="GeneID" id="9186929"/>
<feature type="coiled-coil region" evidence="9">
    <location>
        <begin position="595"/>
        <end position="651"/>
    </location>
</feature>
<dbReference type="AlphaFoldDB" id="D5GK49"/>
<feature type="region of interest" description="Disordered" evidence="10">
    <location>
        <begin position="373"/>
        <end position="397"/>
    </location>
</feature>
<dbReference type="EMBL" id="FN430335">
    <property type="protein sequence ID" value="CAZ84892.1"/>
    <property type="molecule type" value="Genomic_DNA"/>
</dbReference>
<dbReference type="InterPro" id="IPR014751">
    <property type="entry name" value="XRCC4-like_C"/>
</dbReference>
<dbReference type="GO" id="GO:0006014">
    <property type="term" value="P:D-ribose metabolic process"/>
    <property type="evidence" value="ECO:0007669"/>
    <property type="project" value="TreeGrafter"/>
</dbReference>
<dbReference type="UniPathway" id="UPA00115">
    <property type="reaction ID" value="UER00412"/>
</dbReference>
<dbReference type="PANTHER" id="PTHR11934:SF0">
    <property type="entry name" value="RIBOSE-5-PHOSPHATE ISOMERASE"/>
    <property type="match status" value="1"/>
</dbReference>
<dbReference type="InParanoid" id="D5GK49"/>
<dbReference type="Gene3D" id="3.40.50.1360">
    <property type="match status" value="1"/>
</dbReference>
<feature type="compositionally biased region" description="Basic and acidic residues" evidence="10">
    <location>
        <begin position="748"/>
        <end position="759"/>
    </location>
</feature>
<dbReference type="GO" id="GO:0004751">
    <property type="term" value="F:ribose-5-phosphate isomerase activity"/>
    <property type="evidence" value="ECO:0007669"/>
    <property type="project" value="UniProtKB-EC"/>
</dbReference>
<dbReference type="FunFam" id="3.40.50.1360:FF:000014">
    <property type="entry name" value="Ribose 5-phosphate isomerase"/>
    <property type="match status" value="1"/>
</dbReference>
<feature type="compositionally biased region" description="Acidic residues" evidence="10">
    <location>
        <begin position="782"/>
        <end position="795"/>
    </location>
</feature>
<evidence type="ECO:0000256" key="2">
    <source>
        <dbReference type="ARBA" id="ARBA00004988"/>
    </source>
</evidence>
<evidence type="ECO:0000313" key="11">
    <source>
        <dbReference type="EMBL" id="CAZ84892.1"/>
    </source>
</evidence>
<dbReference type="KEGG" id="tml:GSTUM_00009363001"/>
<accession>D5GK49</accession>
<sequence>MTTTLSVVESAKRQAAYRAVDEHFPQHARFVGIGSGSTVIYVVERIVHLGRDVTDSITFIPTGYQSKELIINGGLKLGSIDRHTELDIAFDGADEVDPYLNCIKGGGACLFQEKLVAICAKKFVVVADYRKLSPSLSTHYAPGIPIEVVPPAATHILSRLITLGAVNPAIRMGGTSKAGPCITDNSNFIIDAPFPDGFIPSPSSPLSHPHKPLSPALSATPVNAAAVERGGERVGGMDILGKEGGHPGAAVGMGVGSNEKVEELARALKSIVGVVEHGIFWNGDRKPVVAYFGMEDGRVETRGCLFLFSFDIQTPQALNPIIPSCYGSDVEDALPEKKFHMCTNISPGTLEYSTSTGLYPAVWIFEATQSTEPTTQNQWTQSKTPHQITTSHPKDDDTAKPMHACLLQVNLAWIQNRPKTAHQPTTGRSCSFFPPTQQPIPNMSSSSSRRPTLTRLTRYDTPDADQFVLLHATPTSAVRPLDLKLHATEGERAFATNITQSKIYELRARSYTGTSEDLEKIFLALLLKQDVGVERGVELAAAVDAKGVTLTVRQDIGGIKQRIAALQIPEGEVEIPIFEWAVEACGDLNSGSTQLGSLQRKVESQEKEIEALTKQLKDLAVFKKEHEEMLLVKFSELLNSKKTKIRELSRELEVRGGDAVSSKAESPIAEDESEVAEPAPTRGRGGRGRARGRAKAAAPPRKRKPIAPPTDSESDSFAKMDTGSKGRPSPDDETEDSEEEAGPSRGYLRQDARSDRSITEDEDELPPVRRPIAFTIKKPDPEPEWTPDEDVEMDEPLPAQPARIGGRTKSGGGKGKKPAPPPTSRGTGRVTRSKPQEPSPSPPPSPPANDNDETGDSEDEEL</sequence>
<keyword evidence="6" id="KW-0413">Isomerase</keyword>
<comment type="catalytic activity">
    <reaction evidence="1">
        <text>aldehydo-D-ribose 5-phosphate = D-ribulose 5-phosphate</text>
        <dbReference type="Rhea" id="RHEA:14657"/>
        <dbReference type="ChEBI" id="CHEBI:58121"/>
        <dbReference type="ChEBI" id="CHEBI:58273"/>
        <dbReference type="EC" id="5.3.1.6"/>
    </reaction>
</comment>
<dbReference type="GO" id="GO:0009052">
    <property type="term" value="P:pentose-phosphate shunt, non-oxidative branch"/>
    <property type="evidence" value="ECO:0007669"/>
    <property type="project" value="InterPro"/>
</dbReference>
<comment type="pathway">
    <text evidence="2">Carbohydrate degradation; pentose phosphate pathway; D-ribose 5-phosphate from D-ribulose 5-phosphate (non-oxidative stage): step 1/1.</text>
</comment>
<evidence type="ECO:0000256" key="5">
    <source>
        <dbReference type="ARBA" id="ARBA00019150"/>
    </source>
</evidence>
<dbReference type="GO" id="GO:0005737">
    <property type="term" value="C:cytoplasm"/>
    <property type="evidence" value="ECO:0007669"/>
    <property type="project" value="TreeGrafter"/>
</dbReference>
<dbReference type="RefSeq" id="XP_002840701.1">
    <property type="nucleotide sequence ID" value="XM_002840655.1"/>
</dbReference>
<organism evidence="11 12">
    <name type="scientific">Tuber melanosporum (strain Mel28)</name>
    <name type="common">Perigord black truffle</name>
    <dbReference type="NCBI Taxonomy" id="656061"/>
    <lineage>
        <taxon>Eukaryota</taxon>
        <taxon>Fungi</taxon>
        <taxon>Dikarya</taxon>
        <taxon>Ascomycota</taxon>
        <taxon>Pezizomycotina</taxon>
        <taxon>Pezizomycetes</taxon>
        <taxon>Pezizales</taxon>
        <taxon>Tuberaceae</taxon>
        <taxon>Tuber</taxon>
    </lineage>
</organism>
<evidence type="ECO:0000256" key="7">
    <source>
        <dbReference type="ARBA" id="ARBA00029734"/>
    </source>
</evidence>
<dbReference type="Gene3D" id="1.20.5.370">
    <property type="match status" value="1"/>
</dbReference>
<evidence type="ECO:0000313" key="12">
    <source>
        <dbReference type="Proteomes" id="UP000006911"/>
    </source>
</evidence>
<dbReference type="Pfam" id="PF06026">
    <property type="entry name" value="Rib_5-P_isom_A"/>
    <property type="match status" value="1"/>
</dbReference>
<feature type="compositionally biased region" description="Acidic residues" evidence="10">
    <location>
        <begin position="850"/>
        <end position="862"/>
    </location>
</feature>
<feature type="region of interest" description="Disordered" evidence="10">
    <location>
        <begin position="652"/>
        <end position="862"/>
    </location>
</feature>
<name>D5GK49_TUBMM</name>
<feature type="region of interest" description="Disordered" evidence="10">
    <location>
        <begin position="424"/>
        <end position="450"/>
    </location>
</feature>
<evidence type="ECO:0000256" key="3">
    <source>
        <dbReference type="ARBA" id="ARBA00008088"/>
    </source>
</evidence>
<dbReference type="HOGENOM" id="CLU_332088_0_0_1"/>
<proteinExistence type="inferred from homology"/>
<gene>
    <name evidence="11" type="ORF">GSTUM_00009363001</name>
</gene>
<dbReference type="CDD" id="cd01398">
    <property type="entry name" value="RPI_A"/>
    <property type="match status" value="1"/>
</dbReference>
<dbReference type="eggNOG" id="KOG3075">
    <property type="taxonomic scope" value="Eukaryota"/>
</dbReference>
<evidence type="ECO:0000256" key="1">
    <source>
        <dbReference type="ARBA" id="ARBA00001713"/>
    </source>
</evidence>
<keyword evidence="9" id="KW-0175">Coiled coil</keyword>
<dbReference type="PANTHER" id="PTHR11934">
    <property type="entry name" value="RIBOSE-5-PHOSPHATE ISOMERASE"/>
    <property type="match status" value="1"/>
</dbReference>
<dbReference type="STRING" id="656061.D5GK49"/>
<reference evidence="11 12" key="1">
    <citation type="journal article" date="2010" name="Nature">
        <title>Perigord black truffle genome uncovers evolutionary origins and mechanisms of symbiosis.</title>
        <authorList>
            <person name="Martin F."/>
            <person name="Kohler A."/>
            <person name="Murat C."/>
            <person name="Balestrini R."/>
            <person name="Coutinho P.M."/>
            <person name="Jaillon O."/>
            <person name="Montanini B."/>
            <person name="Morin E."/>
            <person name="Noel B."/>
            <person name="Percudani R."/>
            <person name="Porcel B."/>
            <person name="Rubini A."/>
            <person name="Amicucci A."/>
            <person name="Amselem J."/>
            <person name="Anthouard V."/>
            <person name="Arcioni S."/>
            <person name="Artiguenave F."/>
            <person name="Aury J.M."/>
            <person name="Ballario P."/>
            <person name="Bolchi A."/>
            <person name="Brenna A."/>
            <person name="Brun A."/>
            <person name="Buee M."/>
            <person name="Cantarel B."/>
            <person name="Chevalier G."/>
            <person name="Couloux A."/>
            <person name="Da Silva C."/>
            <person name="Denoeud F."/>
            <person name="Duplessis S."/>
            <person name="Ghignone S."/>
            <person name="Hilselberger B."/>
            <person name="Iotti M."/>
            <person name="Marcais B."/>
            <person name="Mello A."/>
            <person name="Miranda M."/>
            <person name="Pacioni G."/>
            <person name="Quesneville H."/>
            <person name="Riccioni C."/>
            <person name="Ruotolo R."/>
            <person name="Splivallo R."/>
            <person name="Stocchi V."/>
            <person name="Tisserant E."/>
            <person name="Viscomi A.R."/>
            <person name="Zambonelli A."/>
            <person name="Zampieri E."/>
            <person name="Henrissat B."/>
            <person name="Lebrun M.H."/>
            <person name="Paolocci F."/>
            <person name="Bonfante P."/>
            <person name="Ottonello S."/>
            <person name="Wincker P."/>
        </authorList>
    </citation>
    <scope>NUCLEOTIDE SEQUENCE [LARGE SCALE GENOMIC DNA]</scope>
    <source>
        <strain evidence="11 12">Mel28</strain>
    </source>
</reference>
<feature type="compositionally biased region" description="Polar residues" evidence="10">
    <location>
        <begin position="373"/>
        <end position="391"/>
    </location>
</feature>
<dbReference type="SUPFAM" id="SSF100950">
    <property type="entry name" value="NagB/RpiA/CoA transferase-like"/>
    <property type="match status" value="1"/>
</dbReference>
<feature type="compositionally biased region" description="Acidic residues" evidence="10">
    <location>
        <begin position="731"/>
        <end position="741"/>
    </location>
</feature>
<keyword evidence="12" id="KW-1185">Reference proteome</keyword>
<evidence type="ECO:0000256" key="6">
    <source>
        <dbReference type="ARBA" id="ARBA00023235"/>
    </source>
</evidence>
<dbReference type="Gene3D" id="3.30.70.260">
    <property type="match status" value="1"/>
</dbReference>
<feature type="compositionally biased region" description="Basic residues" evidence="10">
    <location>
        <begin position="684"/>
        <end position="705"/>
    </location>
</feature>
<feature type="compositionally biased region" description="Pro residues" evidence="10">
    <location>
        <begin position="837"/>
        <end position="847"/>
    </location>
</feature>
<evidence type="ECO:0000256" key="4">
    <source>
        <dbReference type="ARBA" id="ARBA00011959"/>
    </source>
</evidence>
<dbReference type="InterPro" id="IPR037171">
    <property type="entry name" value="NagB/RpiA_transferase-like"/>
</dbReference>
<evidence type="ECO:0000256" key="10">
    <source>
        <dbReference type="SAM" id="MobiDB-lite"/>
    </source>
</evidence>
<dbReference type="SUPFAM" id="SSF75445">
    <property type="entry name" value="D-ribose-5-phosphate isomerase (RpiA), lid domain"/>
    <property type="match status" value="1"/>
</dbReference>
<dbReference type="NCBIfam" id="TIGR00021">
    <property type="entry name" value="rpiA"/>
    <property type="match status" value="1"/>
</dbReference>